<dbReference type="Gene3D" id="1.50.10.10">
    <property type="match status" value="1"/>
</dbReference>
<comment type="similarity">
    <text evidence="3 13">Belongs to the glycosyl hydrolase 47 family.</text>
</comment>
<evidence type="ECO:0000256" key="12">
    <source>
        <dbReference type="PIRSR" id="PIRSR601382-2"/>
    </source>
</evidence>
<comment type="cofactor">
    <cofactor evidence="1 12">
        <name>Ca(2+)</name>
        <dbReference type="ChEBI" id="CHEBI:29108"/>
    </cofactor>
</comment>
<dbReference type="GO" id="GO:0036503">
    <property type="term" value="P:ERAD pathway"/>
    <property type="evidence" value="ECO:0007669"/>
    <property type="project" value="UniProtKB-ARBA"/>
</dbReference>
<dbReference type="GO" id="GO:0005783">
    <property type="term" value="C:endoplasmic reticulum"/>
    <property type="evidence" value="ECO:0007669"/>
    <property type="project" value="TreeGrafter"/>
</dbReference>
<dbReference type="Proteomes" id="UP000660729">
    <property type="component" value="Unassembled WGS sequence"/>
</dbReference>
<feature type="active site" evidence="11">
    <location>
        <position position="231"/>
    </location>
</feature>
<reference evidence="14" key="1">
    <citation type="submission" date="2020-04" db="EMBL/GenBank/DDBJ databases">
        <title>Draft genome resource of the tomato pathogen Pseudocercospora fuligena.</title>
        <authorList>
            <person name="Zaccaron A."/>
        </authorList>
    </citation>
    <scope>NUCLEOTIDE SEQUENCE</scope>
    <source>
        <strain evidence="14">PF001</strain>
    </source>
</reference>
<organism evidence="14 15">
    <name type="scientific">Pseudocercospora fuligena</name>
    <dbReference type="NCBI Taxonomy" id="685502"/>
    <lineage>
        <taxon>Eukaryota</taxon>
        <taxon>Fungi</taxon>
        <taxon>Dikarya</taxon>
        <taxon>Ascomycota</taxon>
        <taxon>Pezizomycotina</taxon>
        <taxon>Dothideomycetes</taxon>
        <taxon>Dothideomycetidae</taxon>
        <taxon>Mycosphaerellales</taxon>
        <taxon>Mycosphaerellaceae</taxon>
        <taxon>Pseudocercospora</taxon>
    </lineage>
</organism>
<keyword evidence="5 13" id="KW-0378">Hydrolase</keyword>
<dbReference type="GO" id="GO:0016020">
    <property type="term" value="C:membrane"/>
    <property type="evidence" value="ECO:0007669"/>
    <property type="project" value="InterPro"/>
</dbReference>
<keyword evidence="12" id="KW-0106">Calcium</keyword>
<dbReference type="PRINTS" id="PR00747">
    <property type="entry name" value="GLYHDRLASE47"/>
</dbReference>
<evidence type="ECO:0000256" key="3">
    <source>
        <dbReference type="ARBA" id="ARBA00007658"/>
    </source>
</evidence>
<accession>A0A8H6R798</accession>
<evidence type="ECO:0000256" key="5">
    <source>
        <dbReference type="ARBA" id="ARBA00022801"/>
    </source>
</evidence>
<feature type="active site" description="Proton donor" evidence="11">
    <location>
        <position position="339"/>
    </location>
</feature>
<evidence type="ECO:0000256" key="9">
    <source>
        <dbReference type="ARBA" id="ARBA00047669"/>
    </source>
</evidence>
<dbReference type="UniPathway" id="UPA00378"/>
<keyword evidence="7" id="KW-0325">Glycoprotein</keyword>
<gene>
    <name evidence="14" type="ORF">HII31_13382</name>
</gene>
<comment type="catalytic activity">
    <reaction evidence="10">
        <text>N(4)-(alpha-D-Man-(1-&gt;2)-alpha-D-Man-(1-&gt;2)-alpha-D-Man-(1-&gt;3)-[alpha-D-Man-(1-&gt;2)-alpha-D-Man-(1-&gt;3)-[alpha-D-Man-(1-&gt;2)-alpha-D-Man-(1-&gt;6)]-alpha-D-Man-(1-&gt;6)]-beta-D-Man-(1-&gt;4)-beta-D-GlcNAc-(1-&gt;4)-beta-D-GlcNAc)-L-asparaginyl-[protein] (N-glucan mannose isomer 9A1,2,3B1,2,3) + 4 H2O = N(4)-(alpha-D-Man-(1-&gt;3)-[alpha-D-Man-(1-&gt;3)-[alpha-D-Man-(1-&gt;6)]-alpha-D-Man-(1-&gt;6)]-beta-D-Man-(1-&gt;4)-beta-D-GlcNAc-(1-&gt;4)-beta-D-GlcNAc)-L-asparaginyl-[protein] (N-glucan mannose isomer 5A1,2) + 4 beta-D-mannose</text>
        <dbReference type="Rhea" id="RHEA:56008"/>
        <dbReference type="Rhea" id="RHEA-COMP:14356"/>
        <dbReference type="Rhea" id="RHEA-COMP:14367"/>
        <dbReference type="ChEBI" id="CHEBI:15377"/>
        <dbReference type="ChEBI" id="CHEBI:28563"/>
        <dbReference type="ChEBI" id="CHEBI:59087"/>
        <dbReference type="ChEBI" id="CHEBI:139493"/>
        <dbReference type="EC" id="3.2.1.113"/>
    </reaction>
</comment>
<evidence type="ECO:0000256" key="1">
    <source>
        <dbReference type="ARBA" id="ARBA00001913"/>
    </source>
</evidence>
<keyword evidence="12" id="KW-0479">Metal-binding</keyword>
<evidence type="ECO:0000256" key="10">
    <source>
        <dbReference type="ARBA" id="ARBA00048605"/>
    </source>
</evidence>
<dbReference type="OrthoDB" id="8118055at2759"/>
<dbReference type="InterPro" id="IPR050749">
    <property type="entry name" value="Glycosyl_Hydrolase_47"/>
</dbReference>
<evidence type="ECO:0000256" key="8">
    <source>
        <dbReference type="ARBA" id="ARBA00023295"/>
    </source>
</evidence>
<keyword evidence="4" id="KW-0732">Signal</keyword>
<dbReference type="InterPro" id="IPR001382">
    <property type="entry name" value="Glyco_hydro_47"/>
</dbReference>
<keyword evidence="6" id="KW-1015">Disulfide bond</keyword>
<dbReference type="EMBL" id="JABCIY010000342">
    <property type="protein sequence ID" value="KAF7185107.1"/>
    <property type="molecule type" value="Genomic_DNA"/>
</dbReference>
<name>A0A8H6R798_9PEZI</name>
<feature type="active site" description="Proton donor" evidence="11">
    <location>
        <position position="88"/>
    </location>
</feature>
<dbReference type="PANTHER" id="PTHR11742:SF101">
    <property type="entry name" value="MANNOSYL-OLIGOSACCHARIDE ALPHA-1,2-MANNOSIDASE 1B"/>
    <property type="match status" value="1"/>
</dbReference>
<keyword evidence="8 13" id="KW-0326">Glycosidase</keyword>
<dbReference type="GO" id="GO:0004571">
    <property type="term" value="F:mannosyl-oligosaccharide 1,2-alpha-mannosidase activity"/>
    <property type="evidence" value="ECO:0007669"/>
    <property type="project" value="UniProtKB-EC"/>
</dbReference>
<evidence type="ECO:0000256" key="7">
    <source>
        <dbReference type="ARBA" id="ARBA00023180"/>
    </source>
</evidence>
<evidence type="ECO:0000256" key="6">
    <source>
        <dbReference type="ARBA" id="ARBA00023157"/>
    </source>
</evidence>
<dbReference type="Pfam" id="PF01532">
    <property type="entry name" value="Glyco_hydro_47"/>
    <property type="match status" value="1"/>
</dbReference>
<keyword evidence="15" id="KW-1185">Reference proteome</keyword>
<dbReference type="SUPFAM" id="SSF48225">
    <property type="entry name" value="Seven-hairpin glycosidases"/>
    <property type="match status" value="1"/>
</dbReference>
<comment type="pathway">
    <text evidence="2">Protein modification; protein glycosylation.</text>
</comment>
<evidence type="ECO:0000313" key="14">
    <source>
        <dbReference type="EMBL" id="KAF7185107.1"/>
    </source>
</evidence>
<evidence type="ECO:0000256" key="11">
    <source>
        <dbReference type="PIRSR" id="PIRSR601382-1"/>
    </source>
</evidence>
<dbReference type="InterPro" id="IPR012341">
    <property type="entry name" value="6hp_glycosidase-like_sf"/>
</dbReference>
<evidence type="ECO:0000256" key="2">
    <source>
        <dbReference type="ARBA" id="ARBA00004922"/>
    </source>
</evidence>
<evidence type="ECO:0000256" key="13">
    <source>
        <dbReference type="RuleBase" id="RU361193"/>
    </source>
</evidence>
<comment type="caution">
    <text evidence="14">The sequence shown here is derived from an EMBL/GenBank/DDBJ whole genome shotgun (WGS) entry which is preliminary data.</text>
</comment>
<dbReference type="EC" id="3.2.1.-" evidence="13"/>
<dbReference type="GO" id="GO:0005975">
    <property type="term" value="P:carbohydrate metabolic process"/>
    <property type="evidence" value="ECO:0007669"/>
    <property type="project" value="InterPro"/>
</dbReference>
<protein>
    <recommendedName>
        <fullName evidence="13">alpha-1,2-Mannosidase</fullName>
        <ecNumber evidence="13">3.2.1.-</ecNumber>
    </recommendedName>
</protein>
<dbReference type="FunFam" id="1.50.10.10:FF:000047">
    <property type="entry name" value="Mannosyl-oligosaccharide alpha-1,2-mannosidase"/>
    <property type="match status" value="1"/>
</dbReference>
<dbReference type="PANTHER" id="PTHR11742">
    <property type="entry name" value="MANNOSYL-OLIGOSACCHARIDE ALPHA-1,2-MANNOSIDASE-RELATED"/>
    <property type="match status" value="1"/>
</dbReference>
<evidence type="ECO:0000256" key="4">
    <source>
        <dbReference type="ARBA" id="ARBA00022729"/>
    </source>
</evidence>
<sequence>MSTRRAEIKAAFQHAWNGYSQQCFGHDAIHPVSNTCEDDFGGWGATALDALSTAMILGERDIVLQILRHIARLDFSIVQGGSKIQVFEVTIRHLGGMISGWDLLNGPYRSLAVDLDLRLALYDKMVELGGILSCAFSTPSGIPRDWLDPATCQTDSGTMNTVAGAGTMILEFSRLSDITGSRTYALLAQKAEDYLLNPIGGQPFPGLLGSHVSVEDGRVIDENGSWGAFSDSFYEYLLKAYIYNSKNNQRYLERWLLAADSTIRYIASHPYGQSKLTLLPSWSGNTTDNRMETLSWFAGGNLILGGMITNNQTLIDFGTSIADTAAAVYNMTRTGLGPEFVTWNTDCPDGDCKPIQISDGRYRMRPEVFETWYYAYRATRDPKYIEWSWMAFEAIDKTCRTQYGFSAINNVDEAGGGAKLDKQESFLFAEVFKYLYLIHAEDDTVPMHVQDSRTGKKNLWVLNTEAHPILVAGPPV</sequence>
<proteinExistence type="inferred from homology"/>
<dbReference type="InterPro" id="IPR036026">
    <property type="entry name" value="Seven-hairpin_glycosidases"/>
</dbReference>
<feature type="active site" evidence="11">
    <location>
        <position position="367"/>
    </location>
</feature>
<dbReference type="AlphaFoldDB" id="A0A8H6R798"/>
<dbReference type="GO" id="GO:0005509">
    <property type="term" value="F:calcium ion binding"/>
    <property type="evidence" value="ECO:0007669"/>
    <property type="project" value="InterPro"/>
</dbReference>
<evidence type="ECO:0000313" key="15">
    <source>
        <dbReference type="Proteomes" id="UP000660729"/>
    </source>
</evidence>
<comment type="catalytic activity">
    <reaction evidence="9">
        <text>N(4)-(alpha-D-Man-(1-&gt;2)-alpha-D-Man-(1-&gt;2)-alpha-D-Man-(1-&gt;3)-[alpha-D-Man-(1-&gt;3)-[alpha-D-Man-(1-&gt;2)-alpha-D-Man-(1-&gt;6)]-alpha-D-Man-(1-&gt;6)]-beta-D-Man-(1-&gt;4)-beta-D-GlcNAc-(1-&gt;4)-beta-D-GlcNAc)-L-asparaginyl-[protein] (N-glucan mannose isomer 8A1,2,3B1,3) + 3 H2O = N(4)-(alpha-D-Man-(1-&gt;3)-[alpha-D-Man-(1-&gt;3)-[alpha-D-Man-(1-&gt;6)]-alpha-D-Man-(1-&gt;6)]-beta-D-Man-(1-&gt;4)-beta-D-GlcNAc-(1-&gt;4)-beta-D-GlcNAc)-L-asparaginyl-[protein] (N-glucan mannose isomer 5A1,2) + 3 beta-D-mannose</text>
        <dbReference type="Rhea" id="RHEA:56028"/>
        <dbReference type="Rhea" id="RHEA-COMP:14358"/>
        <dbReference type="Rhea" id="RHEA-COMP:14367"/>
        <dbReference type="ChEBI" id="CHEBI:15377"/>
        <dbReference type="ChEBI" id="CHEBI:28563"/>
        <dbReference type="ChEBI" id="CHEBI:59087"/>
        <dbReference type="ChEBI" id="CHEBI:60628"/>
        <dbReference type="EC" id="3.2.1.113"/>
    </reaction>
</comment>
<feature type="binding site" evidence="12">
    <location>
        <position position="464"/>
    </location>
    <ligand>
        <name>Ca(2+)</name>
        <dbReference type="ChEBI" id="CHEBI:29108"/>
    </ligand>
</feature>